<reference evidence="1 2" key="1">
    <citation type="submission" date="2021-02" db="EMBL/GenBank/DDBJ databases">
        <authorList>
            <person name="Jung H.S."/>
            <person name="Chun B.H."/>
            <person name="Jeon C.O."/>
        </authorList>
    </citation>
    <scope>NUCLEOTIDE SEQUENCE [LARGE SCALE GENOMIC DNA]</scope>
    <source>
        <strain evidence="1 2">LMG 25203</strain>
    </source>
</reference>
<evidence type="ECO:0000313" key="1">
    <source>
        <dbReference type="EMBL" id="MBM6498328.1"/>
    </source>
</evidence>
<dbReference type="EMBL" id="JACSOD020000418">
    <property type="protein sequence ID" value="MBM6498328.1"/>
    <property type="molecule type" value="Genomic_DNA"/>
</dbReference>
<keyword evidence="2" id="KW-1185">Reference proteome</keyword>
<organism evidence="1 2">
    <name type="scientific">Flavobacterium macrobrachii</name>
    <dbReference type="NCBI Taxonomy" id="591204"/>
    <lineage>
        <taxon>Bacteria</taxon>
        <taxon>Pseudomonadati</taxon>
        <taxon>Bacteroidota</taxon>
        <taxon>Flavobacteriia</taxon>
        <taxon>Flavobacteriales</taxon>
        <taxon>Flavobacteriaceae</taxon>
        <taxon>Flavobacterium</taxon>
    </lineage>
</organism>
<evidence type="ECO:0000313" key="2">
    <source>
        <dbReference type="Proteomes" id="UP000759529"/>
    </source>
</evidence>
<sequence>MASAFSLEQLLLVFWQIKNDTLTGDFGFVGSKNGFTTGKSLKVKAIFRTYKSNENTSYLNAKLIKTVTVNVHKSNGNRNYSYEMVNVLKDSGEGRFFL</sequence>
<gene>
    <name evidence="1" type="ORF">H9X54_003310</name>
</gene>
<protein>
    <submittedName>
        <fullName evidence="1">Uncharacterized protein</fullName>
    </submittedName>
</protein>
<dbReference type="Proteomes" id="UP000759529">
    <property type="component" value="Unassembled WGS sequence"/>
</dbReference>
<name>A0ABS2CTQ0_9FLAO</name>
<proteinExistence type="predicted"/>
<dbReference type="RefSeq" id="WP_187657836.1">
    <property type="nucleotide sequence ID" value="NZ_JACSOD020000418.1"/>
</dbReference>
<comment type="caution">
    <text evidence="1">The sequence shown here is derived from an EMBL/GenBank/DDBJ whole genome shotgun (WGS) entry which is preliminary data.</text>
</comment>
<accession>A0ABS2CTQ0</accession>